<dbReference type="AlphaFoldDB" id="A0A0D9ZD19"/>
<dbReference type="HOGENOM" id="CLU_2871292_0_0_1"/>
<reference evidence="2" key="1">
    <citation type="submission" date="2015-04" db="UniProtKB">
        <authorList>
            <consortium name="EnsemblPlants"/>
        </authorList>
    </citation>
    <scope>IDENTIFICATION</scope>
</reference>
<feature type="compositionally biased region" description="Polar residues" evidence="1">
    <location>
        <begin position="1"/>
        <end position="11"/>
    </location>
</feature>
<evidence type="ECO:0000256" key="1">
    <source>
        <dbReference type="SAM" id="MobiDB-lite"/>
    </source>
</evidence>
<dbReference type="EnsemblPlants" id="OGLUM03G33600.3">
    <property type="protein sequence ID" value="OGLUM03G33600.3"/>
    <property type="gene ID" value="OGLUM03G33600"/>
</dbReference>
<organism evidence="2">
    <name type="scientific">Oryza glumipatula</name>
    <dbReference type="NCBI Taxonomy" id="40148"/>
    <lineage>
        <taxon>Eukaryota</taxon>
        <taxon>Viridiplantae</taxon>
        <taxon>Streptophyta</taxon>
        <taxon>Embryophyta</taxon>
        <taxon>Tracheophyta</taxon>
        <taxon>Spermatophyta</taxon>
        <taxon>Magnoliopsida</taxon>
        <taxon>Liliopsida</taxon>
        <taxon>Poales</taxon>
        <taxon>Poaceae</taxon>
        <taxon>BOP clade</taxon>
        <taxon>Oryzoideae</taxon>
        <taxon>Oryzeae</taxon>
        <taxon>Oryzinae</taxon>
        <taxon>Oryza</taxon>
    </lineage>
</organism>
<name>A0A0D9ZD19_9ORYZ</name>
<proteinExistence type="predicted"/>
<feature type="region of interest" description="Disordered" evidence="1">
    <location>
        <begin position="1"/>
        <end position="51"/>
    </location>
</feature>
<reference evidence="2" key="2">
    <citation type="submission" date="2018-05" db="EMBL/GenBank/DDBJ databases">
        <title>OgluRS3 (Oryza glumaepatula Reference Sequence Version 3).</title>
        <authorList>
            <person name="Zhang J."/>
            <person name="Kudrna D."/>
            <person name="Lee S."/>
            <person name="Talag J."/>
            <person name="Welchert J."/>
            <person name="Wing R.A."/>
        </authorList>
    </citation>
    <scope>NUCLEOTIDE SEQUENCE [LARGE SCALE GENOMIC DNA]</scope>
</reference>
<dbReference type="Gramene" id="OGLUM03G33600.3">
    <property type="protein sequence ID" value="OGLUM03G33600.3"/>
    <property type="gene ID" value="OGLUM03G33600"/>
</dbReference>
<protein>
    <submittedName>
        <fullName evidence="2">Uncharacterized protein</fullName>
    </submittedName>
</protein>
<accession>A0A0D9ZD19</accession>
<sequence length="68" mass="7162">MTAMMYSSSRVAHSARYGGTSSSSSSQRQTVPLSSAPSSTPKTCGHAAGNRIGSYSAKTRYALFTHED</sequence>
<dbReference type="Proteomes" id="UP000026961">
    <property type="component" value="Chromosome 3"/>
</dbReference>
<evidence type="ECO:0000313" key="3">
    <source>
        <dbReference type="Proteomes" id="UP000026961"/>
    </source>
</evidence>
<evidence type="ECO:0000313" key="2">
    <source>
        <dbReference type="EnsemblPlants" id="OGLUM03G33600.3"/>
    </source>
</evidence>
<feature type="compositionally biased region" description="Polar residues" evidence="1">
    <location>
        <begin position="27"/>
        <end position="42"/>
    </location>
</feature>
<keyword evidence="3" id="KW-1185">Reference proteome</keyword>